<reference evidence="1" key="1">
    <citation type="submission" date="2022-11" db="EMBL/GenBank/DDBJ databases">
        <title>Complete genome sequence of Methanogenium organophilum DSM 3596.</title>
        <authorList>
            <person name="Chen S.-C."/>
            <person name="Lai S.-J."/>
            <person name="You Y.-T."/>
        </authorList>
    </citation>
    <scope>NUCLEOTIDE SEQUENCE</scope>
    <source>
        <strain evidence="1">DSM 3596</strain>
    </source>
</reference>
<dbReference type="GeneID" id="76833965"/>
<proteinExistence type="predicted"/>
<accession>A0A9X9S5A5</accession>
<dbReference type="KEGG" id="mou:OU421_02645"/>
<sequence length="138" mass="16070">MLDTPRIEWDRCDLFYHGAGIEVKSSAYVQSWYQERPSKIQFDIAKKLRWDSTTNTYVPDDPCRCADCYVFCLFTGEEERHEDVLDTSLWKFYVLATDVIEEQFGEQKSVALSRIEEVCEAVSYGDLKHMVDSVFGVE</sequence>
<keyword evidence="2" id="KW-1185">Reference proteome</keyword>
<organism evidence="1 2">
    <name type="scientific">Methanogenium organophilum</name>
    <dbReference type="NCBI Taxonomy" id="2199"/>
    <lineage>
        <taxon>Archaea</taxon>
        <taxon>Methanobacteriati</taxon>
        <taxon>Methanobacteriota</taxon>
        <taxon>Stenosarchaea group</taxon>
        <taxon>Methanomicrobia</taxon>
        <taxon>Methanomicrobiales</taxon>
        <taxon>Methanomicrobiaceae</taxon>
        <taxon>Methanogenium</taxon>
    </lineage>
</organism>
<name>A0A9X9S5A5_METOG</name>
<protein>
    <submittedName>
        <fullName evidence="1">Uncharacterized protein</fullName>
    </submittedName>
</protein>
<evidence type="ECO:0000313" key="2">
    <source>
        <dbReference type="Proteomes" id="UP001163096"/>
    </source>
</evidence>
<gene>
    <name evidence="1" type="ORF">OU421_02645</name>
</gene>
<dbReference type="AlphaFoldDB" id="A0A9X9S5A5"/>
<dbReference type="EMBL" id="CP113361">
    <property type="protein sequence ID" value="WAI01791.1"/>
    <property type="molecule type" value="Genomic_DNA"/>
</dbReference>
<evidence type="ECO:0000313" key="1">
    <source>
        <dbReference type="EMBL" id="WAI01791.1"/>
    </source>
</evidence>
<dbReference type="Proteomes" id="UP001163096">
    <property type="component" value="Chromosome"/>
</dbReference>
<dbReference type="RefSeq" id="WP_268187065.1">
    <property type="nucleotide sequence ID" value="NZ_CP113361.1"/>
</dbReference>